<comment type="similarity">
    <text evidence="1">Belongs to the bacterial ribosomal protein bS21 family.</text>
</comment>
<gene>
    <name evidence="5" type="ORF">AAP_04434</name>
</gene>
<comment type="caution">
    <text evidence="5">The sequence shown here is derived from an EMBL/GenBank/DDBJ whole genome shotgun (WGS) entry which is preliminary data.</text>
</comment>
<evidence type="ECO:0000256" key="4">
    <source>
        <dbReference type="SAM" id="MobiDB-lite"/>
    </source>
</evidence>
<dbReference type="EMBL" id="AZGZ01000021">
    <property type="protein sequence ID" value="KZZ89287.1"/>
    <property type="molecule type" value="Genomic_DNA"/>
</dbReference>
<dbReference type="PANTHER" id="PTHR41237">
    <property type="entry name" value="37S RIBOSOMAL PROTEIN MRP21, MITOCHONDRIAL"/>
    <property type="match status" value="1"/>
</dbReference>
<dbReference type="Pfam" id="PF01165">
    <property type="entry name" value="Ribosomal_S21"/>
    <property type="match status" value="1"/>
</dbReference>
<keyword evidence="3" id="KW-0687">Ribonucleoprotein</keyword>
<keyword evidence="6" id="KW-1185">Reference proteome</keyword>
<evidence type="ECO:0000256" key="3">
    <source>
        <dbReference type="ARBA" id="ARBA00023274"/>
    </source>
</evidence>
<proteinExistence type="inferred from homology"/>
<reference evidence="5 6" key="1">
    <citation type="journal article" date="2016" name="Genome Biol. Evol.">
        <title>Divergent and convergent evolution of fungal pathogenicity.</title>
        <authorList>
            <person name="Shang Y."/>
            <person name="Xiao G."/>
            <person name="Zheng P."/>
            <person name="Cen K."/>
            <person name="Zhan S."/>
            <person name="Wang C."/>
        </authorList>
    </citation>
    <scope>NUCLEOTIDE SEQUENCE [LARGE SCALE GENOMIC DNA]</scope>
    <source>
        <strain evidence="5 6">ARSEF 7405</strain>
    </source>
</reference>
<evidence type="ECO:0000256" key="1">
    <source>
        <dbReference type="ARBA" id="ARBA00006640"/>
    </source>
</evidence>
<feature type="region of interest" description="Disordered" evidence="4">
    <location>
        <begin position="52"/>
        <end position="77"/>
    </location>
</feature>
<keyword evidence="2 5" id="KW-0689">Ribosomal protein</keyword>
<dbReference type="OrthoDB" id="2501249at2759"/>
<dbReference type="AlphaFoldDB" id="A0A167WUI1"/>
<dbReference type="GO" id="GO:0005763">
    <property type="term" value="C:mitochondrial small ribosomal subunit"/>
    <property type="evidence" value="ECO:0007669"/>
    <property type="project" value="TreeGrafter"/>
</dbReference>
<accession>A0A167WUI1</accession>
<evidence type="ECO:0000256" key="2">
    <source>
        <dbReference type="ARBA" id="ARBA00022980"/>
    </source>
</evidence>
<dbReference type="GO" id="GO:0003735">
    <property type="term" value="F:structural constituent of ribosome"/>
    <property type="evidence" value="ECO:0007669"/>
    <property type="project" value="InterPro"/>
</dbReference>
<dbReference type="InterPro" id="IPR001911">
    <property type="entry name" value="Ribosomal_bS21"/>
</dbReference>
<dbReference type="Proteomes" id="UP000242877">
    <property type="component" value="Unassembled WGS sequence"/>
</dbReference>
<organism evidence="5 6">
    <name type="scientific">Ascosphaera apis ARSEF 7405</name>
    <dbReference type="NCBI Taxonomy" id="392613"/>
    <lineage>
        <taxon>Eukaryota</taxon>
        <taxon>Fungi</taxon>
        <taxon>Dikarya</taxon>
        <taxon>Ascomycota</taxon>
        <taxon>Pezizomycotina</taxon>
        <taxon>Eurotiomycetes</taxon>
        <taxon>Eurotiomycetidae</taxon>
        <taxon>Onygenales</taxon>
        <taxon>Ascosphaeraceae</taxon>
        <taxon>Ascosphaera</taxon>
    </lineage>
</organism>
<sequence length="244" mass="27481">MLAHQARQFAIRPAQSAATATIVLGRAFSVSAHSLQDDSRPRRPSQINLLNFIPKKEETDTSLPSDAQGPARSPSINDETFFTRTFARPKTSHSADGAGDSMQSKAAKKNLLAQILTNLPEGSRGGFPNYHSRDDPSDRNTNLLAKSVMQSLREDPEFDLRLNASTGRTVEVNNKFGLDAVRAVRMLEIACAKNKVRAQQRDQRFHVRRSQKKKDLRMKRWRALFKKSFKQTLSRCAKMKSQGW</sequence>
<evidence type="ECO:0000313" key="5">
    <source>
        <dbReference type="EMBL" id="KZZ89287.1"/>
    </source>
</evidence>
<dbReference type="GO" id="GO:0070124">
    <property type="term" value="P:mitochondrial translational initiation"/>
    <property type="evidence" value="ECO:0007669"/>
    <property type="project" value="TreeGrafter"/>
</dbReference>
<dbReference type="PANTHER" id="PTHR41237:SF1">
    <property type="entry name" value="SMALL RIBOSOMAL SUBUNIT PROTEIN BS21M"/>
    <property type="match status" value="1"/>
</dbReference>
<dbReference type="InterPro" id="IPR052837">
    <property type="entry name" value="Mitoribosomal_bS21"/>
</dbReference>
<name>A0A167WUI1_9EURO</name>
<dbReference type="VEuPathDB" id="FungiDB:AAP_04434"/>
<protein>
    <submittedName>
        <fullName evidence="5">Ribosomal protein S21</fullName>
    </submittedName>
</protein>
<evidence type="ECO:0000313" key="6">
    <source>
        <dbReference type="Proteomes" id="UP000242877"/>
    </source>
</evidence>